<name>A0ABW8J3P6_9GAMM</name>
<reference evidence="1 2" key="1">
    <citation type="submission" date="2020-10" db="EMBL/GenBank/DDBJ databases">
        <title>Phylogeny of dyella-like bacteria.</title>
        <authorList>
            <person name="Fu J."/>
        </authorList>
    </citation>
    <scope>NUCLEOTIDE SEQUENCE [LARGE SCALE GENOMIC DNA]</scope>
    <source>
        <strain evidence="1 2">KACC 19113</strain>
    </source>
</reference>
<dbReference type="RefSeq" id="WP_404612919.1">
    <property type="nucleotide sequence ID" value="NZ_JADIKK010000008.1"/>
</dbReference>
<dbReference type="Proteomes" id="UP001620339">
    <property type="component" value="Unassembled WGS sequence"/>
</dbReference>
<keyword evidence="2" id="KW-1185">Reference proteome</keyword>
<organism evidence="1 2">
    <name type="scientific">Rhodanobacter hydrolyticus</name>
    <dbReference type="NCBI Taxonomy" id="2250595"/>
    <lineage>
        <taxon>Bacteria</taxon>
        <taxon>Pseudomonadati</taxon>
        <taxon>Pseudomonadota</taxon>
        <taxon>Gammaproteobacteria</taxon>
        <taxon>Lysobacterales</taxon>
        <taxon>Rhodanobacteraceae</taxon>
        <taxon>Rhodanobacter</taxon>
    </lineage>
</organism>
<evidence type="ECO:0000313" key="2">
    <source>
        <dbReference type="Proteomes" id="UP001620339"/>
    </source>
</evidence>
<gene>
    <name evidence="1" type="ORF">ISP25_07520</name>
</gene>
<evidence type="ECO:0000313" key="1">
    <source>
        <dbReference type="EMBL" id="MFK2876912.1"/>
    </source>
</evidence>
<sequence length="175" mass="18691">MIDLPATPQTVLAKVIVPALALLPAQMDTPPARVLLVAFGAQETGYRTRQQQGGPAHGLWQCERPLMQLLLDNKASSAEVYALCKSRAVAPLASDMYWALLTDDLFAAGTARLALWCNLAPLPALGNVDAAFDYYIATWGPGAYTRGTPAERAAIRQRFNDNYSAALAAVSGSEA</sequence>
<proteinExistence type="predicted"/>
<dbReference type="EMBL" id="JADIKK010000008">
    <property type="protein sequence ID" value="MFK2876912.1"/>
    <property type="molecule type" value="Genomic_DNA"/>
</dbReference>
<protein>
    <recommendedName>
        <fullName evidence="3">Lysozyme</fullName>
    </recommendedName>
</protein>
<evidence type="ECO:0008006" key="3">
    <source>
        <dbReference type="Google" id="ProtNLM"/>
    </source>
</evidence>
<accession>A0ABW8J3P6</accession>
<comment type="caution">
    <text evidence="1">The sequence shown here is derived from an EMBL/GenBank/DDBJ whole genome shotgun (WGS) entry which is preliminary data.</text>
</comment>